<dbReference type="EC" id="2.3.2.31" evidence="5"/>
<feature type="region of interest" description="Disordered" evidence="13">
    <location>
        <begin position="48"/>
        <end position="67"/>
    </location>
</feature>
<comment type="caution">
    <text evidence="16">The sequence shown here is derived from an EMBL/GenBank/DDBJ whole genome shotgun (WGS) entry which is preliminary data.</text>
</comment>
<organism evidence="16 17">
    <name type="scientific">Adiantum capillus-veneris</name>
    <name type="common">Maidenhair fern</name>
    <dbReference type="NCBI Taxonomy" id="13818"/>
    <lineage>
        <taxon>Eukaryota</taxon>
        <taxon>Viridiplantae</taxon>
        <taxon>Streptophyta</taxon>
        <taxon>Embryophyta</taxon>
        <taxon>Tracheophyta</taxon>
        <taxon>Polypodiopsida</taxon>
        <taxon>Polypodiidae</taxon>
        <taxon>Polypodiales</taxon>
        <taxon>Pteridineae</taxon>
        <taxon>Pteridaceae</taxon>
        <taxon>Vittarioideae</taxon>
        <taxon>Adiantum</taxon>
    </lineage>
</organism>
<dbReference type="PANTHER" id="PTHR11685">
    <property type="entry name" value="RBR FAMILY RING FINGER AND IBR DOMAIN-CONTAINING"/>
    <property type="match status" value="1"/>
</dbReference>
<dbReference type="GO" id="GO:0008270">
    <property type="term" value="F:zinc ion binding"/>
    <property type="evidence" value="ECO:0007669"/>
    <property type="project" value="UniProtKB-KW"/>
</dbReference>
<dbReference type="AlphaFoldDB" id="A0A9D4ZAB7"/>
<dbReference type="OrthoDB" id="10009520at2759"/>
<dbReference type="PROSITE" id="PS51873">
    <property type="entry name" value="TRIAD"/>
    <property type="match status" value="1"/>
</dbReference>
<dbReference type="InterPro" id="IPR031127">
    <property type="entry name" value="E3_UB_ligase_RBR"/>
</dbReference>
<dbReference type="CDD" id="cd22582">
    <property type="entry name" value="BRcat_RBR_unk"/>
    <property type="match status" value="1"/>
</dbReference>
<dbReference type="Pfam" id="PF01485">
    <property type="entry name" value="IBR"/>
    <property type="match status" value="2"/>
</dbReference>
<dbReference type="PROSITE" id="PS00518">
    <property type="entry name" value="ZF_RING_1"/>
    <property type="match status" value="1"/>
</dbReference>
<evidence type="ECO:0000259" key="15">
    <source>
        <dbReference type="PROSITE" id="PS51873"/>
    </source>
</evidence>
<evidence type="ECO:0000256" key="12">
    <source>
        <dbReference type="PROSITE-ProRule" id="PRU00175"/>
    </source>
</evidence>
<accession>A0A9D4ZAB7</accession>
<dbReference type="Pfam" id="PF13456">
    <property type="entry name" value="RVT_3"/>
    <property type="match status" value="1"/>
</dbReference>
<dbReference type="SUPFAM" id="SSF57850">
    <property type="entry name" value="RING/U-box"/>
    <property type="match status" value="2"/>
</dbReference>
<feature type="domain" description="RING-type" evidence="15">
    <location>
        <begin position="295"/>
        <end position="517"/>
    </location>
</feature>
<keyword evidence="11" id="KW-0862">Zinc</keyword>
<evidence type="ECO:0000256" key="7">
    <source>
        <dbReference type="ARBA" id="ARBA00022723"/>
    </source>
</evidence>
<dbReference type="SUPFAM" id="SSF53098">
    <property type="entry name" value="Ribonuclease H-like"/>
    <property type="match status" value="1"/>
</dbReference>
<dbReference type="Gene3D" id="1.20.120.1750">
    <property type="match status" value="1"/>
</dbReference>
<dbReference type="InterPro" id="IPR002867">
    <property type="entry name" value="IBR_dom"/>
</dbReference>
<dbReference type="InterPro" id="IPR013083">
    <property type="entry name" value="Znf_RING/FYVE/PHD"/>
</dbReference>
<evidence type="ECO:0000256" key="11">
    <source>
        <dbReference type="ARBA" id="ARBA00022833"/>
    </source>
</evidence>
<dbReference type="InterPro" id="IPR012337">
    <property type="entry name" value="RNaseH-like_sf"/>
</dbReference>
<dbReference type="EMBL" id="JABFUD020000018">
    <property type="protein sequence ID" value="KAI5066490.1"/>
    <property type="molecule type" value="Genomic_DNA"/>
</dbReference>
<dbReference type="SMART" id="SM00184">
    <property type="entry name" value="RING"/>
    <property type="match status" value="1"/>
</dbReference>
<feature type="domain" description="RING-type" evidence="14">
    <location>
        <begin position="299"/>
        <end position="344"/>
    </location>
</feature>
<comment type="similarity">
    <text evidence="4">Belongs to the RBR family. Ariadne subfamily.</text>
</comment>
<feature type="region of interest" description="Disordered" evidence="13">
    <location>
        <begin position="525"/>
        <end position="562"/>
    </location>
</feature>
<dbReference type="InterPro" id="IPR044066">
    <property type="entry name" value="TRIAD_supradom"/>
</dbReference>
<dbReference type="FunFam" id="3.30.420.10:FF:000076">
    <property type="entry name" value="RBR-type E3 ubiquitin transferase"/>
    <property type="match status" value="1"/>
</dbReference>
<keyword evidence="6" id="KW-0808">Transferase</keyword>
<dbReference type="FunFam" id="1.20.120.1750:FF:000019">
    <property type="entry name" value="RBR-type E3 ubiquitin transferase"/>
    <property type="match status" value="1"/>
</dbReference>
<dbReference type="GO" id="GO:0016567">
    <property type="term" value="P:protein ubiquitination"/>
    <property type="evidence" value="ECO:0007669"/>
    <property type="project" value="InterPro"/>
</dbReference>
<dbReference type="Proteomes" id="UP000886520">
    <property type="component" value="Chromosome 18"/>
</dbReference>
<evidence type="ECO:0000256" key="9">
    <source>
        <dbReference type="ARBA" id="ARBA00022771"/>
    </source>
</evidence>
<evidence type="ECO:0000313" key="17">
    <source>
        <dbReference type="Proteomes" id="UP000886520"/>
    </source>
</evidence>
<keyword evidence="8" id="KW-0677">Repeat</keyword>
<keyword evidence="17" id="KW-1185">Reference proteome</keyword>
<comment type="catalytic activity">
    <reaction evidence="1">
        <text>[E2 ubiquitin-conjugating enzyme]-S-ubiquitinyl-L-cysteine + [acceptor protein]-L-lysine = [E2 ubiquitin-conjugating enzyme]-L-cysteine + [acceptor protein]-N(6)-ubiquitinyl-L-lysine.</text>
        <dbReference type="EC" id="2.3.2.31"/>
    </reaction>
</comment>
<keyword evidence="10" id="KW-0833">Ubl conjugation pathway</keyword>
<reference evidence="16" key="1">
    <citation type="submission" date="2021-01" db="EMBL/GenBank/DDBJ databases">
        <title>Adiantum capillus-veneris genome.</title>
        <authorList>
            <person name="Fang Y."/>
            <person name="Liao Q."/>
        </authorList>
    </citation>
    <scope>NUCLEOTIDE SEQUENCE</scope>
    <source>
        <strain evidence="16">H3</strain>
        <tissue evidence="16">Leaf</tissue>
    </source>
</reference>
<dbReference type="InterPro" id="IPR027370">
    <property type="entry name" value="Znf-RING_euk"/>
</dbReference>
<dbReference type="GO" id="GO:0061630">
    <property type="term" value="F:ubiquitin protein ligase activity"/>
    <property type="evidence" value="ECO:0007669"/>
    <property type="project" value="UniProtKB-EC"/>
</dbReference>
<evidence type="ECO:0000256" key="2">
    <source>
        <dbReference type="ARBA" id="ARBA00001947"/>
    </source>
</evidence>
<dbReference type="InterPro" id="IPR002156">
    <property type="entry name" value="RNaseH_domain"/>
</dbReference>
<dbReference type="CDD" id="cd22584">
    <property type="entry name" value="Rcat_RBR_unk"/>
    <property type="match status" value="1"/>
</dbReference>
<protein>
    <recommendedName>
        <fullName evidence="5">RBR-type E3 ubiquitin transferase</fullName>
        <ecNumber evidence="5">2.3.2.31</ecNumber>
    </recommendedName>
</protein>
<keyword evidence="7" id="KW-0479">Metal-binding</keyword>
<dbReference type="PROSITE" id="PS50089">
    <property type="entry name" value="ZF_RING_2"/>
    <property type="match status" value="1"/>
</dbReference>
<proteinExistence type="inferred from homology"/>
<evidence type="ECO:0000256" key="8">
    <source>
        <dbReference type="ARBA" id="ARBA00022737"/>
    </source>
</evidence>
<evidence type="ECO:0000256" key="13">
    <source>
        <dbReference type="SAM" id="MobiDB-lite"/>
    </source>
</evidence>
<evidence type="ECO:0000256" key="5">
    <source>
        <dbReference type="ARBA" id="ARBA00012251"/>
    </source>
</evidence>
<comment type="cofactor">
    <cofactor evidence="2">
        <name>Zn(2+)</name>
        <dbReference type="ChEBI" id="CHEBI:29105"/>
    </cofactor>
</comment>
<dbReference type="SMART" id="SM00647">
    <property type="entry name" value="IBR"/>
    <property type="match status" value="2"/>
</dbReference>
<dbReference type="InterPro" id="IPR001841">
    <property type="entry name" value="Znf_RING"/>
</dbReference>
<evidence type="ECO:0000256" key="3">
    <source>
        <dbReference type="ARBA" id="ARBA00003976"/>
    </source>
</evidence>
<dbReference type="InterPro" id="IPR017907">
    <property type="entry name" value="Znf_RING_CS"/>
</dbReference>
<dbReference type="GO" id="GO:0004523">
    <property type="term" value="F:RNA-DNA hybrid ribonuclease activity"/>
    <property type="evidence" value="ECO:0007669"/>
    <property type="project" value="InterPro"/>
</dbReference>
<evidence type="ECO:0000256" key="1">
    <source>
        <dbReference type="ARBA" id="ARBA00001798"/>
    </source>
</evidence>
<sequence>MANLYRRPHEEDDDDLYGSQMSELDSAFMAQSDFDLAYRLQLEEALRASREEQQQGPSDLTHVADSPEDRSLAFSFQNLELSRSRQQAADFHRMTQESERLHQELRLRAHDAKFAQTLNELNDSDWDSHGDLCEDPFEADRKDNNPPTFKVYVSSVVSSENAFVSAAVGAVVMDSHDIVMTEIRKPLDSAVGKAAADYMALIAGMEALVVMRMLHVDAFIDSVLVYNQVTRRWKVRSRRLQVLCTQVMELARKFEQFHANLVPRSENSHALRLAREALHLQPASETQESTEAAEAKEFCPICLEGKKKDEMLQVSGCLHSFCLSCIVQHAEVKVQAGQVPVRCPHVSCSQTLSLSQCQSILSQKWFDLLSKRLIEVNMPEADRVYCPFPKCSALMNRKDLLASNDVASSSAMLSTVTPSRCMECFRLFCVECRVPWHTSMSCQQYQKLPPNLRDAQDANLYQLAEHQKWQRCKKCCRMIELAEGCYHMTCRCGYEFCYLCGEPWKNKSQSCRCRLWDEDFLLEEPLDEFGDDDDEWEGSEGYSEEFDDDYEDSEDFNDLNTS</sequence>
<name>A0A9D4ZAB7_ADICA</name>
<dbReference type="InterPro" id="IPR036397">
    <property type="entry name" value="RNaseH_sf"/>
</dbReference>
<evidence type="ECO:0000256" key="10">
    <source>
        <dbReference type="ARBA" id="ARBA00022786"/>
    </source>
</evidence>
<gene>
    <name evidence="16" type="ORF">GOP47_0019114</name>
</gene>
<evidence type="ECO:0000256" key="4">
    <source>
        <dbReference type="ARBA" id="ARBA00005884"/>
    </source>
</evidence>
<dbReference type="GO" id="GO:0003676">
    <property type="term" value="F:nucleic acid binding"/>
    <property type="evidence" value="ECO:0007669"/>
    <property type="project" value="InterPro"/>
</dbReference>
<dbReference type="Gene3D" id="3.30.420.10">
    <property type="entry name" value="Ribonuclease H-like superfamily/Ribonuclease H"/>
    <property type="match status" value="1"/>
</dbReference>
<evidence type="ECO:0000256" key="6">
    <source>
        <dbReference type="ARBA" id="ARBA00022679"/>
    </source>
</evidence>
<comment type="function">
    <text evidence="3">Might act as an E3 ubiquitin-protein ligase, or as part of E3 complex, which accepts ubiquitin from specific E2 ubiquitin-conjugating enzymes and then transfers it to substrates.</text>
</comment>
<dbReference type="Gene3D" id="3.30.40.10">
    <property type="entry name" value="Zinc/RING finger domain, C3HC4 (zinc finger)"/>
    <property type="match status" value="1"/>
</dbReference>
<dbReference type="Pfam" id="PF13445">
    <property type="entry name" value="zf-RING_UBOX"/>
    <property type="match status" value="1"/>
</dbReference>
<evidence type="ECO:0000313" key="16">
    <source>
        <dbReference type="EMBL" id="KAI5066490.1"/>
    </source>
</evidence>
<evidence type="ECO:0000259" key="14">
    <source>
        <dbReference type="PROSITE" id="PS50089"/>
    </source>
</evidence>
<keyword evidence="9 12" id="KW-0863">Zinc-finger</keyword>
<feature type="non-terminal residue" evidence="16">
    <location>
        <position position="562"/>
    </location>
</feature>
<dbReference type="FunFam" id="3.30.40.10:FF:000230">
    <property type="entry name" value="RBR-type E3 ubiquitin transferase"/>
    <property type="match status" value="1"/>
</dbReference>